<dbReference type="EMBL" id="MU274901">
    <property type="protein sequence ID" value="KAI0093645.1"/>
    <property type="molecule type" value="Genomic_DNA"/>
</dbReference>
<proteinExistence type="predicted"/>
<reference evidence="1" key="1">
    <citation type="journal article" date="2021" name="Environ. Microbiol.">
        <title>Gene family expansions and transcriptome signatures uncover fungal adaptations to wood decay.</title>
        <authorList>
            <person name="Hage H."/>
            <person name="Miyauchi S."/>
            <person name="Viragh M."/>
            <person name="Drula E."/>
            <person name="Min B."/>
            <person name="Chaduli D."/>
            <person name="Navarro D."/>
            <person name="Favel A."/>
            <person name="Norest M."/>
            <person name="Lesage-Meessen L."/>
            <person name="Balint B."/>
            <person name="Merenyi Z."/>
            <person name="de Eugenio L."/>
            <person name="Morin E."/>
            <person name="Martinez A.T."/>
            <person name="Baldrian P."/>
            <person name="Stursova M."/>
            <person name="Martinez M.J."/>
            <person name="Novotny C."/>
            <person name="Magnuson J.K."/>
            <person name="Spatafora J.W."/>
            <person name="Maurice S."/>
            <person name="Pangilinan J."/>
            <person name="Andreopoulos W."/>
            <person name="LaButti K."/>
            <person name="Hundley H."/>
            <person name="Na H."/>
            <person name="Kuo A."/>
            <person name="Barry K."/>
            <person name="Lipzen A."/>
            <person name="Henrissat B."/>
            <person name="Riley R."/>
            <person name="Ahrendt S."/>
            <person name="Nagy L.G."/>
            <person name="Grigoriev I.V."/>
            <person name="Martin F."/>
            <person name="Rosso M.N."/>
        </authorList>
    </citation>
    <scope>NUCLEOTIDE SEQUENCE</scope>
    <source>
        <strain evidence="1">CBS 384.51</strain>
    </source>
</reference>
<evidence type="ECO:0000313" key="2">
    <source>
        <dbReference type="Proteomes" id="UP001055072"/>
    </source>
</evidence>
<accession>A0ACB8UH79</accession>
<evidence type="ECO:0000313" key="1">
    <source>
        <dbReference type="EMBL" id="KAI0093645.1"/>
    </source>
</evidence>
<keyword evidence="2" id="KW-1185">Reference proteome</keyword>
<organism evidence="1 2">
    <name type="scientific">Irpex rosettiformis</name>
    <dbReference type="NCBI Taxonomy" id="378272"/>
    <lineage>
        <taxon>Eukaryota</taxon>
        <taxon>Fungi</taxon>
        <taxon>Dikarya</taxon>
        <taxon>Basidiomycota</taxon>
        <taxon>Agaricomycotina</taxon>
        <taxon>Agaricomycetes</taxon>
        <taxon>Polyporales</taxon>
        <taxon>Irpicaceae</taxon>
        <taxon>Irpex</taxon>
    </lineage>
</organism>
<gene>
    <name evidence="1" type="ORF">BDY19DRAFT_989200</name>
</gene>
<sequence length="210" mass="24042">MSGVPVAFPSTVAGGYDVVSDALVSLHHLRRPSSLVLSSTSSLSDVEKMLAAAFKSLQPVSRQNIRGVFRDLSKPTNMLAMRSYYIPPQKTNTPQRLGPGRLAKESDIEPDPESYWKAREEDTVKRLPPAPTKYQGRTIPVIGSDLGRAFDRLNTMMRQNNVSREVFRQDRHEKKGYKRRRLRSERWRRRFAHEVRKKVQLVNEIRARGA</sequence>
<comment type="caution">
    <text evidence="1">The sequence shown here is derived from an EMBL/GenBank/DDBJ whole genome shotgun (WGS) entry which is preliminary data.</text>
</comment>
<name>A0ACB8UH79_9APHY</name>
<protein>
    <submittedName>
        <fullName evidence="1">Uncharacterized protein</fullName>
    </submittedName>
</protein>
<dbReference type="Proteomes" id="UP001055072">
    <property type="component" value="Unassembled WGS sequence"/>
</dbReference>